<dbReference type="EMBL" id="JAVDXU010000007">
    <property type="protein sequence ID" value="MDR7272990.1"/>
    <property type="molecule type" value="Genomic_DNA"/>
</dbReference>
<sequence length="201" mass="22503">MTPSSTQNLAAFALLAALAAAPAAAAEPPGYTLARQGDSHDFDFLGGAWTTVQRRLKARNVGSQEWTEFPANLCLTHYLDGIANVDELHMPTLGRRGLTLRTFDTEKRQWSIYWVATPLGRLDPIPVVGGFQGGRGEFYGEDKDGDKPVKVRFVWENLDATHARWAQAFSYDDKTWETNWTAEFTRADPTRLCDQGRPRRS</sequence>
<dbReference type="Proteomes" id="UP001180453">
    <property type="component" value="Unassembled WGS sequence"/>
</dbReference>
<name>A0ABU1YXK7_ROSSA</name>
<comment type="caution">
    <text evidence="2">The sequence shown here is derived from an EMBL/GenBank/DDBJ whole genome shotgun (WGS) entry which is preliminary data.</text>
</comment>
<organism evidence="2 3">
    <name type="scientific">Roseateles saccharophilus</name>
    <name type="common">Pseudomonas saccharophila</name>
    <dbReference type="NCBI Taxonomy" id="304"/>
    <lineage>
        <taxon>Bacteria</taxon>
        <taxon>Pseudomonadati</taxon>
        <taxon>Pseudomonadota</taxon>
        <taxon>Betaproteobacteria</taxon>
        <taxon>Burkholderiales</taxon>
        <taxon>Sphaerotilaceae</taxon>
        <taxon>Roseateles</taxon>
    </lineage>
</organism>
<feature type="signal peptide" evidence="1">
    <location>
        <begin position="1"/>
        <end position="25"/>
    </location>
</feature>
<keyword evidence="3" id="KW-1185">Reference proteome</keyword>
<evidence type="ECO:0000313" key="3">
    <source>
        <dbReference type="Proteomes" id="UP001180453"/>
    </source>
</evidence>
<reference evidence="2 3" key="1">
    <citation type="submission" date="2023-07" db="EMBL/GenBank/DDBJ databases">
        <title>Sorghum-associated microbial communities from plants grown in Nebraska, USA.</title>
        <authorList>
            <person name="Schachtman D."/>
        </authorList>
    </citation>
    <scope>NUCLEOTIDE SEQUENCE [LARGE SCALE GENOMIC DNA]</scope>
    <source>
        <strain evidence="2 3">BE314</strain>
    </source>
</reference>
<evidence type="ECO:0000256" key="1">
    <source>
        <dbReference type="SAM" id="SignalP"/>
    </source>
</evidence>
<protein>
    <recommendedName>
        <fullName evidence="4">DUF1579 domain-containing protein</fullName>
    </recommendedName>
</protein>
<evidence type="ECO:0000313" key="2">
    <source>
        <dbReference type="EMBL" id="MDR7272990.1"/>
    </source>
</evidence>
<feature type="chain" id="PRO_5046982860" description="DUF1579 domain-containing protein" evidence="1">
    <location>
        <begin position="26"/>
        <end position="201"/>
    </location>
</feature>
<gene>
    <name evidence="2" type="ORF">J2X20_005675</name>
</gene>
<dbReference type="RefSeq" id="WP_310272890.1">
    <property type="nucleotide sequence ID" value="NZ_JAVDXU010000007.1"/>
</dbReference>
<evidence type="ECO:0008006" key="4">
    <source>
        <dbReference type="Google" id="ProtNLM"/>
    </source>
</evidence>
<proteinExistence type="predicted"/>
<keyword evidence="1" id="KW-0732">Signal</keyword>
<accession>A0ABU1YXK7</accession>